<feature type="domain" description="Peptidase C1A papain C-terminal" evidence="8">
    <location>
        <begin position="83"/>
        <end position="332"/>
    </location>
</feature>
<dbReference type="PROSITE" id="PS00640">
    <property type="entry name" value="THIOL_PROTEASE_ASN"/>
    <property type="match status" value="1"/>
</dbReference>
<protein>
    <submittedName>
        <fullName evidence="9">Cathepsin B</fullName>
    </submittedName>
</protein>
<dbReference type="GO" id="GO:0004197">
    <property type="term" value="F:cysteine-type endopeptidase activity"/>
    <property type="evidence" value="ECO:0007669"/>
    <property type="project" value="InterPro"/>
</dbReference>
<evidence type="ECO:0000256" key="7">
    <source>
        <dbReference type="ARBA" id="ARBA00023157"/>
    </source>
</evidence>
<accession>A0A131Z808</accession>
<proteinExistence type="inferred from homology"/>
<evidence type="ECO:0000256" key="3">
    <source>
        <dbReference type="ARBA" id="ARBA00022729"/>
    </source>
</evidence>
<dbReference type="InterPro" id="IPR012599">
    <property type="entry name" value="Propeptide_C1A"/>
</dbReference>
<evidence type="ECO:0000259" key="8">
    <source>
        <dbReference type="SMART" id="SM00645"/>
    </source>
</evidence>
<dbReference type="InterPro" id="IPR000169">
    <property type="entry name" value="Pept_cys_AS"/>
</dbReference>
<evidence type="ECO:0000313" key="9">
    <source>
        <dbReference type="EMBL" id="JAP86311.1"/>
    </source>
</evidence>
<keyword evidence="4" id="KW-0378">Hydrolase</keyword>
<keyword evidence="6" id="KW-0865">Zymogen</keyword>
<dbReference type="Pfam" id="PF08127">
    <property type="entry name" value="Propeptide_C1"/>
    <property type="match status" value="1"/>
</dbReference>
<dbReference type="EMBL" id="GEDV01002246">
    <property type="protein sequence ID" value="JAP86311.1"/>
    <property type="molecule type" value="Transcribed_RNA"/>
</dbReference>
<reference evidence="9" key="1">
    <citation type="journal article" date="2016" name="Ticks Tick Borne Dis.">
        <title>De novo assembly and annotation of the salivary gland transcriptome of Rhipicephalus appendiculatus male and female ticks during blood feeding.</title>
        <authorList>
            <person name="de Castro M.H."/>
            <person name="de Klerk D."/>
            <person name="Pienaar R."/>
            <person name="Latif A.A."/>
            <person name="Rees D.J."/>
            <person name="Mans B.J."/>
        </authorList>
    </citation>
    <scope>NUCLEOTIDE SEQUENCE</scope>
    <source>
        <tissue evidence="9">Salivary glands</tissue>
    </source>
</reference>
<dbReference type="Gene3D" id="3.90.70.10">
    <property type="entry name" value="Cysteine proteinases"/>
    <property type="match status" value="1"/>
</dbReference>
<dbReference type="InterPro" id="IPR038765">
    <property type="entry name" value="Papain-like_cys_pep_sf"/>
</dbReference>
<evidence type="ECO:0000256" key="1">
    <source>
        <dbReference type="ARBA" id="ARBA00008455"/>
    </source>
</evidence>
<dbReference type="Pfam" id="PF00112">
    <property type="entry name" value="Peptidase_C1"/>
    <property type="match status" value="1"/>
</dbReference>
<dbReference type="PRINTS" id="PR00705">
    <property type="entry name" value="PAPAIN"/>
</dbReference>
<dbReference type="SUPFAM" id="SSF54001">
    <property type="entry name" value="Cysteine proteinases"/>
    <property type="match status" value="1"/>
</dbReference>
<dbReference type="PANTHER" id="PTHR12411">
    <property type="entry name" value="CYSTEINE PROTEASE FAMILY C1-RELATED"/>
    <property type="match status" value="1"/>
</dbReference>
<dbReference type="PROSITE" id="PS00139">
    <property type="entry name" value="THIOL_PROTEASE_CYS"/>
    <property type="match status" value="1"/>
</dbReference>
<organism evidence="9">
    <name type="scientific">Rhipicephalus appendiculatus</name>
    <name type="common">Brown ear tick</name>
    <dbReference type="NCBI Taxonomy" id="34631"/>
    <lineage>
        <taxon>Eukaryota</taxon>
        <taxon>Metazoa</taxon>
        <taxon>Ecdysozoa</taxon>
        <taxon>Arthropoda</taxon>
        <taxon>Chelicerata</taxon>
        <taxon>Arachnida</taxon>
        <taxon>Acari</taxon>
        <taxon>Parasitiformes</taxon>
        <taxon>Ixodida</taxon>
        <taxon>Ixodoidea</taxon>
        <taxon>Ixodidae</taxon>
        <taxon>Rhipicephalinae</taxon>
        <taxon>Rhipicephalus</taxon>
        <taxon>Rhipicephalus</taxon>
    </lineage>
</organism>
<dbReference type="AlphaFoldDB" id="A0A131Z808"/>
<evidence type="ECO:0000256" key="6">
    <source>
        <dbReference type="ARBA" id="ARBA00023145"/>
    </source>
</evidence>
<evidence type="ECO:0000256" key="2">
    <source>
        <dbReference type="ARBA" id="ARBA00022670"/>
    </source>
</evidence>
<dbReference type="InterPro" id="IPR000668">
    <property type="entry name" value="Peptidase_C1A_C"/>
</dbReference>
<dbReference type="GO" id="GO:0006508">
    <property type="term" value="P:proteolysis"/>
    <property type="evidence" value="ECO:0007669"/>
    <property type="project" value="UniProtKB-KW"/>
</dbReference>
<dbReference type="SMART" id="SM00645">
    <property type="entry name" value="Pept_C1"/>
    <property type="match status" value="1"/>
</dbReference>
<dbReference type="CDD" id="cd02620">
    <property type="entry name" value="Peptidase_C1A_CathepsinB"/>
    <property type="match status" value="1"/>
</dbReference>
<sequence length="338" mass="37900">MIVLLAFSLCVVAAEERPTVPSSIQPLSDEMIDYINKLNTTWKAGRNFGKNVPLSYIKGLMGVHPDYKERLPTLKHTDVPANLPGSFDARQQWPKCNSIHLIRDQSSCGSCWAFGAVEAISDRICIHTKGSVQVNISAQDLMTCCIECGEGCKGGWPILAWRFYKEKGIVTGGLYGTADGCQPYSFPPNTFQTTNLLRPSIEGFPPTPACKHQCRMGYGKKYSEDKHYAEKVYNIYNDETQIKTEIFKNGPVEADFIVYADFMSYKSGVYQAHSKHFVGKHAIRILGWGTENGVPYWLVANSWGEHWGDKGYFKIRRGNNECHIENEINAGIPKEPKA</sequence>
<keyword evidence="3" id="KW-0732">Signal</keyword>
<name>A0A131Z808_RHIAP</name>
<keyword evidence="2" id="KW-0645">Protease</keyword>
<keyword evidence="5" id="KW-0788">Thiol protease</keyword>
<comment type="similarity">
    <text evidence="1">Belongs to the peptidase C1 family.</text>
</comment>
<dbReference type="InterPro" id="IPR025661">
    <property type="entry name" value="Pept_asp_AS"/>
</dbReference>
<evidence type="ECO:0000256" key="5">
    <source>
        <dbReference type="ARBA" id="ARBA00022807"/>
    </source>
</evidence>
<dbReference type="FunFam" id="3.90.70.10:FF:000031">
    <property type="entry name" value="Cathepsin B"/>
    <property type="match status" value="1"/>
</dbReference>
<evidence type="ECO:0000256" key="4">
    <source>
        <dbReference type="ARBA" id="ARBA00022801"/>
    </source>
</evidence>
<dbReference type="InterPro" id="IPR013128">
    <property type="entry name" value="Peptidase_C1A"/>
</dbReference>
<keyword evidence="7" id="KW-1015">Disulfide bond</keyword>